<dbReference type="EMBL" id="RRCN01000001">
    <property type="protein sequence ID" value="RRJ64619.1"/>
    <property type="molecule type" value="Genomic_DNA"/>
</dbReference>
<reference evidence="1 2" key="1">
    <citation type="submission" date="2018-11" db="EMBL/GenBank/DDBJ databases">
        <title>Genome sequencing of Paenibacillus sp. KCOM 3021 (= ChDC PVNT-B20).</title>
        <authorList>
            <person name="Kook J.-K."/>
            <person name="Park S.-N."/>
            <person name="Lim Y.K."/>
        </authorList>
    </citation>
    <scope>NUCLEOTIDE SEQUENCE [LARGE SCALE GENOMIC DNA]</scope>
    <source>
        <strain evidence="1 2">KCOM 3021</strain>
    </source>
</reference>
<name>A0A3P3U4P0_9BACL</name>
<dbReference type="Pfam" id="PF01547">
    <property type="entry name" value="SBP_bac_1"/>
    <property type="match status" value="1"/>
</dbReference>
<organism evidence="1 2">
    <name type="scientific">Paenibacillus oralis</name>
    <dbReference type="NCBI Taxonomy" id="2490856"/>
    <lineage>
        <taxon>Bacteria</taxon>
        <taxon>Bacillati</taxon>
        <taxon>Bacillota</taxon>
        <taxon>Bacilli</taxon>
        <taxon>Bacillales</taxon>
        <taxon>Paenibacillaceae</taxon>
        <taxon>Paenibacillus</taxon>
    </lineage>
</organism>
<evidence type="ECO:0000313" key="2">
    <source>
        <dbReference type="Proteomes" id="UP000267017"/>
    </source>
</evidence>
<proteinExistence type="predicted"/>
<evidence type="ECO:0000313" key="1">
    <source>
        <dbReference type="EMBL" id="RRJ64619.1"/>
    </source>
</evidence>
<dbReference type="SUPFAM" id="SSF53850">
    <property type="entry name" value="Periplasmic binding protein-like II"/>
    <property type="match status" value="1"/>
</dbReference>
<dbReference type="Gene3D" id="3.40.190.10">
    <property type="entry name" value="Periplasmic binding protein-like II"/>
    <property type="match status" value="1"/>
</dbReference>
<dbReference type="InterPro" id="IPR006059">
    <property type="entry name" value="SBP"/>
</dbReference>
<dbReference type="OrthoDB" id="9768630at2"/>
<accession>A0A3P3U4P0</accession>
<dbReference type="InterPro" id="IPR050490">
    <property type="entry name" value="Bact_solute-bd_prot1"/>
</dbReference>
<dbReference type="AlphaFoldDB" id="A0A3P3U4P0"/>
<comment type="caution">
    <text evidence="1">The sequence shown here is derived from an EMBL/GenBank/DDBJ whole genome shotgun (WGS) entry which is preliminary data.</text>
</comment>
<protein>
    <submittedName>
        <fullName evidence="1">Extracellular solute-binding protein</fullName>
    </submittedName>
</protein>
<dbReference type="Proteomes" id="UP000267017">
    <property type="component" value="Unassembled WGS sequence"/>
</dbReference>
<keyword evidence="2" id="KW-1185">Reference proteome</keyword>
<dbReference type="PANTHER" id="PTHR43649">
    <property type="entry name" value="ARABINOSE-BINDING PROTEIN-RELATED"/>
    <property type="match status" value="1"/>
</dbReference>
<gene>
    <name evidence="1" type="ORF">EHV15_18075</name>
</gene>
<sequence length="446" mass="49824">MKVNLFRKQGYREDTMNLSKVRIAIFVCLMLLLCACAGKPPNSSELTDKPVPESGSPIEQRIKLTLMIASTEDTNAKLEEELVSKHFADKYDITFKIWEAAHAEREIKTSVASGEALDLVMYWPGEMKNLVNGNLALDLTPYLEANNGEWKSSFLDGALNTGTYNGKVYAVPNTPVYPVLEVNKDILDQVGVDLPDGPISWDEFKNILSIIKEKAGIAPLGLQKDWASWTVRELFYSVWPDEQKLLAWSKGQIPFTDPTIVNVFNEVKELYDKEYVYPGKGALTTTLDQVNTAFQSGRIAIKADLNSLAKQSIKGSGLRNIEIISWPHMGTRTKVLGGYNGYMIPINAKHPEASVEVLKYLTSAEVLQHRVNSGVPVMVKGVTVDDPNFAEYSKDIGKIYKEQEILSLSPSIADYMGNNMPANFLFYGMDSLKELDQLRQEAIQHD</sequence>